<name>A0A813IYE2_POLGL</name>
<evidence type="ECO:0000313" key="3">
    <source>
        <dbReference type="Proteomes" id="UP000626109"/>
    </source>
</evidence>
<evidence type="ECO:0000313" key="2">
    <source>
        <dbReference type="EMBL" id="CAE8659853.1"/>
    </source>
</evidence>
<dbReference type="Proteomes" id="UP000626109">
    <property type="component" value="Unassembled WGS sequence"/>
</dbReference>
<dbReference type="AlphaFoldDB" id="A0A813IYE2"/>
<organism evidence="2 3">
    <name type="scientific">Polarella glacialis</name>
    <name type="common">Dinoflagellate</name>
    <dbReference type="NCBI Taxonomy" id="89957"/>
    <lineage>
        <taxon>Eukaryota</taxon>
        <taxon>Sar</taxon>
        <taxon>Alveolata</taxon>
        <taxon>Dinophyceae</taxon>
        <taxon>Suessiales</taxon>
        <taxon>Suessiaceae</taxon>
        <taxon>Polarella</taxon>
    </lineage>
</organism>
<evidence type="ECO:0000256" key="1">
    <source>
        <dbReference type="SAM" id="MobiDB-lite"/>
    </source>
</evidence>
<feature type="region of interest" description="Disordered" evidence="1">
    <location>
        <begin position="38"/>
        <end position="61"/>
    </location>
</feature>
<reference evidence="2" key="1">
    <citation type="submission" date="2021-02" db="EMBL/GenBank/DDBJ databases">
        <authorList>
            <person name="Dougan E. K."/>
            <person name="Rhodes N."/>
            <person name="Thang M."/>
            <person name="Chan C."/>
        </authorList>
    </citation>
    <scope>NUCLEOTIDE SEQUENCE</scope>
</reference>
<dbReference type="EMBL" id="CAJNNW010016844">
    <property type="protein sequence ID" value="CAE8659853.1"/>
    <property type="molecule type" value="Genomic_DNA"/>
</dbReference>
<sequence length="82" mass="9811">EKPYFRVERPMEQVERRSWVIPESGQEEEICLEVDNEETEVWEQEWEDQEDEQAQGDSLKDQRAKVLAAEKLLQDLSDNPFE</sequence>
<feature type="non-terminal residue" evidence="2">
    <location>
        <position position="1"/>
    </location>
</feature>
<feature type="non-terminal residue" evidence="2">
    <location>
        <position position="82"/>
    </location>
</feature>
<gene>
    <name evidence="2" type="ORF">PGLA2088_LOCUS13906</name>
</gene>
<proteinExistence type="predicted"/>
<protein>
    <submittedName>
        <fullName evidence="2">Uncharacterized protein</fullName>
    </submittedName>
</protein>
<comment type="caution">
    <text evidence="2">The sequence shown here is derived from an EMBL/GenBank/DDBJ whole genome shotgun (WGS) entry which is preliminary data.</text>
</comment>
<accession>A0A813IYE2</accession>
<feature type="compositionally biased region" description="Acidic residues" evidence="1">
    <location>
        <begin position="38"/>
        <end position="54"/>
    </location>
</feature>